<dbReference type="EMBL" id="JACVVK020000150">
    <property type="protein sequence ID" value="KAK7488467.1"/>
    <property type="molecule type" value="Genomic_DNA"/>
</dbReference>
<dbReference type="AlphaFoldDB" id="A0ABD0KMY5"/>
<protein>
    <submittedName>
        <fullName evidence="2">Uncharacterized protein</fullName>
    </submittedName>
</protein>
<organism evidence="2 3">
    <name type="scientific">Batillaria attramentaria</name>
    <dbReference type="NCBI Taxonomy" id="370345"/>
    <lineage>
        <taxon>Eukaryota</taxon>
        <taxon>Metazoa</taxon>
        <taxon>Spiralia</taxon>
        <taxon>Lophotrochozoa</taxon>
        <taxon>Mollusca</taxon>
        <taxon>Gastropoda</taxon>
        <taxon>Caenogastropoda</taxon>
        <taxon>Sorbeoconcha</taxon>
        <taxon>Cerithioidea</taxon>
        <taxon>Batillariidae</taxon>
        <taxon>Batillaria</taxon>
    </lineage>
</organism>
<keyword evidence="3" id="KW-1185">Reference proteome</keyword>
<feature type="region of interest" description="Disordered" evidence="1">
    <location>
        <begin position="1"/>
        <end position="47"/>
    </location>
</feature>
<evidence type="ECO:0000256" key="1">
    <source>
        <dbReference type="SAM" id="MobiDB-lite"/>
    </source>
</evidence>
<dbReference type="Proteomes" id="UP001519460">
    <property type="component" value="Unassembled WGS sequence"/>
</dbReference>
<accession>A0ABD0KMY5</accession>
<sequence length="90" mass="10404">MTKQDWNLTGRAKPPRQRTCWPSEPQPVLQRQPNLPLEMKRPRDGEQGENVMTWQQAMTAPAPRDTQGRHAECLHMLFPNQSHPSTYTLA</sequence>
<reference evidence="2 3" key="1">
    <citation type="journal article" date="2023" name="Sci. Data">
        <title>Genome assembly of the Korean intertidal mud-creeper Batillaria attramentaria.</title>
        <authorList>
            <person name="Patra A.K."/>
            <person name="Ho P.T."/>
            <person name="Jun S."/>
            <person name="Lee S.J."/>
            <person name="Kim Y."/>
            <person name="Won Y.J."/>
        </authorList>
    </citation>
    <scope>NUCLEOTIDE SEQUENCE [LARGE SCALE GENOMIC DNA]</scope>
    <source>
        <strain evidence="2">Wonlab-2016</strain>
    </source>
</reference>
<evidence type="ECO:0000313" key="3">
    <source>
        <dbReference type="Proteomes" id="UP001519460"/>
    </source>
</evidence>
<proteinExistence type="predicted"/>
<evidence type="ECO:0000313" key="2">
    <source>
        <dbReference type="EMBL" id="KAK7488467.1"/>
    </source>
</evidence>
<name>A0ABD0KMY5_9CAEN</name>
<comment type="caution">
    <text evidence="2">The sequence shown here is derived from an EMBL/GenBank/DDBJ whole genome shotgun (WGS) entry which is preliminary data.</text>
</comment>
<gene>
    <name evidence="2" type="ORF">BaRGS_00020252</name>
</gene>